<keyword evidence="6" id="KW-0695">RNA-directed DNA polymerase</keyword>
<dbReference type="PANTHER" id="PTHR41694:SF5">
    <property type="entry name" value="RIBONUCLEASE H"/>
    <property type="match status" value="1"/>
</dbReference>
<evidence type="ECO:0000313" key="9">
    <source>
        <dbReference type="Proteomes" id="UP000765507"/>
    </source>
</evidence>
<evidence type="ECO:0000256" key="5">
    <source>
        <dbReference type="ARBA" id="ARBA00022801"/>
    </source>
</evidence>
<protein>
    <recommendedName>
        <fullName evidence="7">RNase H type-1 domain-containing protein</fullName>
    </recommendedName>
</protein>
<feature type="non-terminal residue" evidence="8">
    <location>
        <position position="302"/>
    </location>
</feature>
<name>A0A8T1S1C7_CHESE</name>
<dbReference type="OrthoDB" id="9950135at2759"/>
<evidence type="ECO:0000259" key="7">
    <source>
        <dbReference type="PROSITE" id="PS50879"/>
    </source>
</evidence>
<dbReference type="PROSITE" id="PS50879">
    <property type="entry name" value="RNASE_H_1"/>
    <property type="match status" value="1"/>
</dbReference>
<sequence length="302" mass="32365">PVAYYSQKLDAVAQGFPGCLRAVVAAGLLVPQAEKITLGYPMTLRTPHAAQQLLVQKGTQHLTSQRLTHLEVSLLSRTNLKIEQCNSLNPATLLPFPDTDHKLSHDCLQIVQHQEKPRAELSDVPMPNTELELYTDGSARVVEGQRISGFAVTTQFEVLQSALLGPSTSAQAAELIALTRACELTAGQSVNIYTDSKYAFGVCHAAGQLWAERGFITSSGTKVAHGPLILKLLEAIQLPSAVAIIHVRAHQKGNDPTVCGNRLADTASKTASLQPFVVHQMALTSSPSPIPITFIPGPSELS</sequence>
<organism evidence="8 9">
    <name type="scientific">Chelydra serpentina</name>
    <name type="common">Snapping turtle</name>
    <name type="synonym">Testudo serpentina</name>
    <dbReference type="NCBI Taxonomy" id="8475"/>
    <lineage>
        <taxon>Eukaryota</taxon>
        <taxon>Metazoa</taxon>
        <taxon>Chordata</taxon>
        <taxon>Craniata</taxon>
        <taxon>Vertebrata</taxon>
        <taxon>Euteleostomi</taxon>
        <taxon>Archelosauria</taxon>
        <taxon>Testudinata</taxon>
        <taxon>Testudines</taxon>
        <taxon>Cryptodira</taxon>
        <taxon>Durocryptodira</taxon>
        <taxon>Americhelydia</taxon>
        <taxon>Chelydroidea</taxon>
        <taxon>Chelydridae</taxon>
        <taxon>Chelydra</taxon>
    </lineage>
</organism>
<evidence type="ECO:0000256" key="1">
    <source>
        <dbReference type="ARBA" id="ARBA00022679"/>
    </source>
</evidence>
<keyword evidence="2" id="KW-0548">Nucleotidyltransferase</keyword>
<dbReference type="GO" id="GO:0003964">
    <property type="term" value="F:RNA-directed DNA polymerase activity"/>
    <property type="evidence" value="ECO:0007669"/>
    <property type="project" value="UniProtKB-KW"/>
</dbReference>
<dbReference type="SUPFAM" id="SSF53098">
    <property type="entry name" value="Ribonuclease H-like"/>
    <property type="match status" value="1"/>
</dbReference>
<dbReference type="SUPFAM" id="SSF56672">
    <property type="entry name" value="DNA/RNA polymerases"/>
    <property type="match status" value="1"/>
</dbReference>
<feature type="domain" description="RNase H type-1" evidence="7">
    <location>
        <begin position="127"/>
        <end position="273"/>
    </location>
</feature>
<keyword evidence="4" id="KW-0255">Endonuclease</keyword>
<dbReference type="Pfam" id="PF00075">
    <property type="entry name" value="RNase_H"/>
    <property type="match status" value="1"/>
</dbReference>
<dbReference type="InterPro" id="IPR012337">
    <property type="entry name" value="RNaseH-like_sf"/>
</dbReference>
<keyword evidence="9" id="KW-1185">Reference proteome</keyword>
<dbReference type="GO" id="GO:0004523">
    <property type="term" value="F:RNA-DNA hybrid ribonuclease activity"/>
    <property type="evidence" value="ECO:0007669"/>
    <property type="project" value="InterPro"/>
</dbReference>
<evidence type="ECO:0000313" key="8">
    <source>
        <dbReference type="EMBL" id="KAG6922475.1"/>
    </source>
</evidence>
<gene>
    <name evidence="8" type="ORF">G0U57_002304</name>
</gene>
<keyword evidence="5" id="KW-0378">Hydrolase</keyword>
<dbReference type="PANTHER" id="PTHR41694">
    <property type="entry name" value="ENDOGENOUS RETROVIRUS GROUP K MEMBER POL PROTEIN"/>
    <property type="match status" value="1"/>
</dbReference>
<feature type="non-terminal residue" evidence="8">
    <location>
        <position position="1"/>
    </location>
</feature>
<dbReference type="AlphaFoldDB" id="A0A8T1S1C7"/>
<keyword evidence="3" id="KW-0540">Nuclease</keyword>
<keyword evidence="1" id="KW-0808">Transferase</keyword>
<dbReference type="Gene3D" id="3.30.420.10">
    <property type="entry name" value="Ribonuclease H-like superfamily/Ribonuclease H"/>
    <property type="match status" value="1"/>
</dbReference>
<dbReference type="CDD" id="cd09273">
    <property type="entry name" value="RNase_HI_RT_Bel"/>
    <property type="match status" value="1"/>
</dbReference>
<dbReference type="InterPro" id="IPR043502">
    <property type="entry name" value="DNA/RNA_pol_sf"/>
</dbReference>
<dbReference type="Gene3D" id="3.10.20.370">
    <property type="match status" value="1"/>
</dbReference>
<dbReference type="GO" id="GO:0003676">
    <property type="term" value="F:nucleic acid binding"/>
    <property type="evidence" value="ECO:0007669"/>
    <property type="project" value="InterPro"/>
</dbReference>
<dbReference type="InterPro" id="IPR002156">
    <property type="entry name" value="RNaseH_domain"/>
</dbReference>
<dbReference type="EMBL" id="JAHGAV010001288">
    <property type="protein sequence ID" value="KAG6922475.1"/>
    <property type="molecule type" value="Genomic_DNA"/>
</dbReference>
<evidence type="ECO:0000256" key="3">
    <source>
        <dbReference type="ARBA" id="ARBA00022722"/>
    </source>
</evidence>
<evidence type="ECO:0000256" key="2">
    <source>
        <dbReference type="ARBA" id="ARBA00022695"/>
    </source>
</evidence>
<proteinExistence type="predicted"/>
<accession>A0A8T1S1C7</accession>
<reference evidence="8 9" key="1">
    <citation type="journal article" date="2020" name="G3 (Bethesda)">
        <title>Draft Genome of the Common Snapping Turtle, Chelydra serpentina, a Model for Phenotypic Plasticity in Reptiles.</title>
        <authorList>
            <person name="Das D."/>
            <person name="Singh S.K."/>
            <person name="Bierstedt J."/>
            <person name="Erickson A."/>
            <person name="Galli G.L.J."/>
            <person name="Crossley D.A. 2nd"/>
            <person name="Rhen T."/>
        </authorList>
    </citation>
    <scope>NUCLEOTIDE SEQUENCE [LARGE SCALE GENOMIC DNA]</scope>
    <source>
        <strain evidence="8">KW</strain>
    </source>
</reference>
<evidence type="ECO:0000256" key="6">
    <source>
        <dbReference type="ARBA" id="ARBA00022918"/>
    </source>
</evidence>
<dbReference type="Proteomes" id="UP000765507">
    <property type="component" value="Unassembled WGS sequence"/>
</dbReference>
<evidence type="ECO:0000256" key="4">
    <source>
        <dbReference type="ARBA" id="ARBA00022759"/>
    </source>
</evidence>
<comment type="caution">
    <text evidence="8">The sequence shown here is derived from an EMBL/GenBank/DDBJ whole genome shotgun (WGS) entry which is preliminary data.</text>
</comment>
<dbReference type="InterPro" id="IPR036397">
    <property type="entry name" value="RNaseH_sf"/>
</dbReference>